<name>A0ABR0SR20_9HYPO</name>
<keyword evidence="2" id="KW-0472">Membrane</keyword>
<accession>A0ABR0SR20</accession>
<sequence>MALTLEKMEHKNSPRWRSIDEFPPWTDGDGDGEVSNRIEARRYRRRFRGTKSRAGILGGGSTPSMIMDKKDKTSQLPRNLPYWRHGENRLGGFDSPDDSSDDPSDDESSLSSSSTPTIANGYATLSTTSTVQTVTTPSAALSGSADDPYAPQSTTSSTPTSDASFTTFTTSTIPSSQTVTAVPPIATAFKDGPEANRHAGLSPAGQKALIATGSIVGALILITVAWLIWRSSKRSSSDKPRVWKSYGGISVGPRRALSSIASKMPWAKSRTGTDDQTDFDIILERKNGSVSTVESRPPERAITAQPATLTLALTLTFTDKIASTVGRWKASKTCLK</sequence>
<evidence type="ECO:0008006" key="5">
    <source>
        <dbReference type="Google" id="ProtNLM"/>
    </source>
</evidence>
<organism evidence="3 4">
    <name type="scientific">Cladobotryum mycophilum</name>
    <dbReference type="NCBI Taxonomy" id="491253"/>
    <lineage>
        <taxon>Eukaryota</taxon>
        <taxon>Fungi</taxon>
        <taxon>Dikarya</taxon>
        <taxon>Ascomycota</taxon>
        <taxon>Pezizomycotina</taxon>
        <taxon>Sordariomycetes</taxon>
        <taxon>Hypocreomycetidae</taxon>
        <taxon>Hypocreales</taxon>
        <taxon>Hypocreaceae</taxon>
        <taxon>Cladobotryum</taxon>
    </lineage>
</organism>
<proteinExistence type="predicted"/>
<feature type="compositionally biased region" description="Acidic residues" evidence="1">
    <location>
        <begin position="95"/>
        <end position="108"/>
    </location>
</feature>
<gene>
    <name evidence="3" type="ORF">PT974_05047</name>
</gene>
<keyword evidence="2" id="KW-1133">Transmembrane helix</keyword>
<feature type="compositionally biased region" description="Basic and acidic residues" evidence="1">
    <location>
        <begin position="1"/>
        <end position="20"/>
    </location>
</feature>
<evidence type="ECO:0000313" key="3">
    <source>
        <dbReference type="EMBL" id="KAK5994568.1"/>
    </source>
</evidence>
<feature type="compositionally biased region" description="Low complexity" evidence="1">
    <location>
        <begin position="152"/>
        <end position="163"/>
    </location>
</feature>
<feature type="region of interest" description="Disordered" evidence="1">
    <location>
        <begin position="1"/>
        <end position="34"/>
    </location>
</feature>
<evidence type="ECO:0000256" key="1">
    <source>
        <dbReference type="SAM" id="MobiDB-lite"/>
    </source>
</evidence>
<feature type="region of interest" description="Disordered" evidence="1">
    <location>
        <begin position="48"/>
        <end position="118"/>
    </location>
</feature>
<feature type="region of interest" description="Disordered" evidence="1">
    <location>
        <begin position="139"/>
        <end position="163"/>
    </location>
</feature>
<dbReference type="EMBL" id="JAVFKD010000010">
    <property type="protein sequence ID" value="KAK5994568.1"/>
    <property type="molecule type" value="Genomic_DNA"/>
</dbReference>
<reference evidence="3 4" key="1">
    <citation type="submission" date="2024-01" db="EMBL/GenBank/DDBJ databases">
        <title>Complete genome of Cladobotryum mycophilum ATHUM6906.</title>
        <authorList>
            <person name="Christinaki A.C."/>
            <person name="Myridakis A.I."/>
            <person name="Kouvelis V.N."/>
        </authorList>
    </citation>
    <scope>NUCLEOTIDE SEQUENCE [LARGE SCALE GENOMIC DNA]</scope>
    <source>
        <strain evidence="3 4">ATHUM6906</strain>
    </source>
</reference>
<protein>
    <recommendedName>
        <fullName evidence="5">Mid2 domain-containing protein</fullName>
    </recommendedName>
</protein>
<comment type="caution">
    <text evidence="3">The sequence shown here is derived from an EMBL/GenBank/DDBJ whole genome shotgun (WGS) entry which is preliminary data.</text>
</comment>
<dbReference type="Proteomes" id="UP001338125">
    <property type="component" value="Unassembled WGS sequence"/>
</dbReference>
<feature type="transmembrane region" description="Helical" evidence="2">
    <location>
        <begin position="208"/>
        <end position="229"/>
    </location>
</feature>
<evidence type="ECO:0000313" key="4">
    <source>
        <dbReference type="Proteomes" id="UP001338125"/>
    </source>
</evidence>
<evidence type="ECO:0000256" key="2">
    <source>
        <dbReference type="SAM" id="Phobius"/>
    </source>
</evidence>
<keyword evidence="2" id="KW-0812">Transmembrane</keyword>
<keyword evidence="4" id="KW-1185">Reference proteome</keyword>